<dbReference type="GO" id="GO:0003824">
    <property type="term" value="F:catalytic activity"/>
    <property type="evidence" value="ECO:0007669"/>
    <property type="project" value="InterPro"/>
</dbReference>
<dbReference type="EMBL" id="FNPR01000010">
    <property type="protein sequence ID" value="SDY88800.1"/>
    <property type="molecule type" value="Genomic_DNA"/>
</dbReference>
<evidence type="ECO:0000313" key="1">
    <source>
        <dbReference type="EMBL" id="SDY88800.1"/>
    </source>
</evidence>
<protein>
    <submittedName>
        <fullName evidence="1">Uncharacterized protein</fullName>
    </submittedName>
</protein>
<evidence type="ECO:0000313" key="2">
    <source>
        <dbReference type="Proteomes" id="UP000199026"/>
    </source>
</evidence>
<dbReference type="Proteomes" id="UP000199026">
    <property type="component" value="Unassembled WGS sequence"/>
</dbReference>
<reference evidence="1 2" key="1">
    <citation type="submission" date="2016-10" db="EMBL/GenBank/DDBJ databases">
        <authorList>
            <person name="de Groot N.N."/>
        </authorList>
    </citation>
    <scope>NUCLEOTIDE SEQUENCE [LARGE SCALE GENOMIC DNA]</scope>
    <source>
        <strain evidence="1 2">DSM 24677</strain>
    </source>
</reference>
<dbReference type="SUPFAM" id="SSF56209">
    <property type="entry name" value="Nitrile hydratase alpha chain"/>
    <property type="match status" value="1"/>
</dbReference>
<dbReference type="AlphaFoldDB" id="A0A1H3NJE5"/>
<name>A0A1H3NJE5_9RHOB</name>
<proteinExistence type="predicted"/>
<dbReference type="STRING" id="576131.SAMN05444486_11012"/>
<dbReference type="GeneID" id="78125957"/>
<dbReference type="RefSeq" id="WP_218140894.1">
    <property type="nucleotide sequence ID" value="NZ_FNPR01000010.1"/>
</dbReference>
<organism evidence="1 2">
    <name type="scientific">Lentibacter algarum</name>
    <dbReference type="NCBI Taxonomy" id="576131"/>
    <lineage>
        <taxon>Bacteria</taxon>
        <taxon>Pseudomonadati</taxon>
        <taxon>Pseudomonadota</taxon>
        <taxon>Alphaproteobacteria</taxon>
        <taxon>Rhodobacterales</taxon>
        <taxon>Roseobacteraceae</taxon>
        <taxon>Lentibacter</taxon>
    </lineage>
</organism>
<dbReference type="GO" id="GO:0046914">
    <property type="term" value="F:transition metal ion binding"/>
    <property type="evidence" value="ECO:0007669"/>
    <property type="project" value="InterPro"/>
</dbReference>
<gene>
    <name evidence="1" type="ORF">SAMN05444486_11012</name>
</gene>
<sequence>MTPSKSTALVPFSGTNNTLAKHGSSLHAQPLLAGEDVTLHNREEVRKHLPDILGRALARAWLDPEFERHFSTRPLVALEDSGVHLPSTMLIEVTKSVADRPKIVVYEQQPGSKFKSRVLYLQLVMVAGK</sequence>
<keyword evidence="2" id="KW-1185">Reference proteome</keyword>
<dbReference type="InterPro" id="IPR036648">
    <property type="entry name" value="CN_Hdrase_a/SCN_Hdrase_g_sf"/>
</dbReference>
<accession>A0A1H3NJE5</accession>